<gene>
    <name evidence="2" type="ORF">Bccel_0383</name>
</gene>
<dbReference type="InterPro" id="IPR027417">
    <property type="entry name" value="P-loop_NTPase"/>
</dbReference>
<evidence type="ECO:0008006" key="4">
    <source>
        <dbReference type="Google" id="ProtNLM"/>
    </source>
</evidence>
<keyword evidence="1" id="KW-0175">Coiled coil</keyword>
<feature type="coiled-coil region" evidence="1">
    <location>
        <begin position="24"/>
        <end position="55"/>
    </location>
</feature>
<name>A0A0L6JGY3_9FIRM</name>
<organism evidence="2 3">
    <name type="scientific">Pseudobacteroides cellulosolvens ATCC 35603 = DSM 2933</name>
    <dbReference type="NCBI Taxonomy" id="398512"/>
    <lineage>
        <taxon>Bacteria</taxon>
        <taxon>Bacillati</taxon>
        <taxon>Bacillota</taxon>
        <taxon>Clostridia</taxon>
        <taxon>Eubacteriales</taxon>
        <taxon>Oscillospiraceae</taxon>
        <taxon>Pseudobacteroides</taxon>
    </lineage>
</organism>
<evidence type="ECO:0000313" key="3">
    <source>
        <dbReference type="Proteomes" id="UP000036923"/>
    </source>
</evidence>
<dbReference type="EMBL" id="LGTC01000001">
    <property type="protein sequence ID" value="KNY25126.1"/>
    <property type="molecule type" value="Genomic_DNA"/>
</dbReference>
<dbReference type="Proteomes" id="UP000036923">
    <property type="component" value="Unassembled WGS sequence"/>
</dbReference>
<dbReference type="Gene3D" id="3.40.50.300">
    <property type="entry name" value="P-loop containing nucleotide triphosphate hydrolases"/>
    <property type="match status" value="1"/>
</dbReference>
<protein>
    <recommendedName>
        <fullName evidence="4">ATPase</fullName>
    </recommendedName>
</protein>
<dbReference type="STRING" id="398512.Bccel_0383"/>
<dbReference type="eggNOG" id="COG0497">
    <property type="taxonomic scope" value="Bacteria"/>
</dbReference>
<accession>A0A0L6JGY3</accession>
<reference evidence="3" key="1">
    <citation type="submission" date="2015-07" db="EMBL/GenBank/DDBJ databases">
        <title>Near-Complete Genome Sequence of the Cellulolytic Bacterium Bacteroides (Pseudobacteroides) cellulosolvens ATCC 35603.</title>
        <authorList>
            <person name="Dassa B."/>
            <person name="Utturkar S.M."/>
            <person name="Klingeman D.M."/>
            <person name="Hurt R.A."/>
            <person name="Keller M."/>
            <person name="Xu J."/>
            <person name="Reddy Y.H.K."/>
            <person name="Borovok I."/>
            <person name="Grinberg I.R."/>
            <person name="Lamed R."/>
            <person name="Zhivin O."/>
            <person name="Bayer E.A."/>
            <person name="Brown S.D."/>
        </authorList>
    </citation>
    <scope>NUCLEOTIDE SEQUENCE [LARGE SCALE GENOMIC DNA]</scope>
    <source>
        <strain evidence="3">DSM 2933</strain>
    </source>
</reference>
<evidence type="ECO:0000313" key="2">
    <source>
        <dbReference type="EMBL" id="KNY25126.1"/>
    </source>
</evidence>
<dbReference type="AlphaFoldDB" id="A0A0L6JGY3"/>
<comment type="caution">
    <text evidence="2">The sequence shown here is derived from an EMBL/GenBank/DDBJ whole genome shotgun (WGS) entry which is preliminary data.</text>
</comment>
<dbReference type="SUPFAM" id="SSF52540">
    <property type="entry name" value="P-loop containing nucleoside triphosphate hydrolases"/>
    <property type="match status" value="1"/>
</dbReference>
<keyword evidence="3" id="KW-1185">Reference proteome</keyword>
<evidence type="ECO:0000256" key="1">
    <source>
        <dbReference type="SAM" id="Coils"/>
    </source>
</evidence>
<proteinExistence type="predicted"/>
<sequence>MDHDAELEQLKIKYDSIRKVFFNMKGKEEQLQQRKSELEVQLQKILDNIDLLEKVSVLLKKASEYAREQSRLQIESLVTNCLQFIFNSALEFKIEINEVRGRPEAEFYVLSNINDQIIKTRPQDSRGGGVVDVVSLAIRIAMIEYGSMNINGPIILDEPAKHVSDDYIIQVAEFLKQISTMFRRQVIIITHNKHLNEIADKWFYVDMVDGVSKVTFNDEL</sequence>
<dbReference type="RefSeq" id="WP_036946316.1">
    <property type="nucleotide sequence ID" value="NZ_LGTC01000001.1"/>
</dbReference>
<dbReference type="OrthoDB" id="2380879at2"/>
<dbReference type="PATRIC" id="fig|398512.5.peg.404"/>